<dbReference type="InterPro" id="IPR011033">
    <property type="entry name" value="PRC_barrel-like_sf"/>
</dbReference>
<dbReference type="PANTHER" id="PTHR36505:SF1">
    <property type="entry name" value="BLR1072 PROTEIN"/>
    <property type="match status" value="1"/>
</dbReference>
<evidence type="ECO:0000313" key="2">
    <source>
        <dbReference type="EMBL" id="MCZ8403283.1"/>
    </source>
</evidence>
<dbReference type="EMBL" id="JAPZVI010000013">
    <property type="protein sequence ID" value="MCZ8403283.1"/>
    <property type="molecule type" value="Genomic_DNA"/>
</dbReference>
<comment type="caution">
    <text evidence="2">The sequence shown here is derived from an EMBL/GenBank/DDBJ whole genome shotgun (WGS) entry which is preliminary data.</text>
</comment>
<dbReference type="Proteomes" id="UP001141992">
    <property type="component" value="Unassembled WGS sequence"/>
</dbReference>
<protein>
    <submittedName>
        <fullName evidence="2">PRC-barrel domain-containing protein</fullName>
    </submittedName>
</protein>
<organism evidence="2 3">
    <name type="scientific">Alcaligenes xylosoxydans xylosoxydans</name>
    <name type="common">Achromobacter xylosoxidans</name>
    <dbReference type="NCBI Taxonomy" id="85698"/>
    <lineage>
        <taxon>Bacteria</taxon>
        <taxon>Pseudomonadati</taxon>
        <taxon>Pseudomonadota</taxon>
        <taxon>Betaproteobacteria</taxon>
        <taxon>Burkholderiales</taxon>
        <taxon>Alcaligenaceae</taxon>
        <taxon>Achromobacter</taxon>
    </lineage>
</organism>
<dbReference type="eggNOG" id="COG1873">
    <property type="taxonomic scope" value="Bacteria"/>
</dbReference>
<reference evidence="2" key="1">
    <citation type="submission" date="2022-12" db="EMBL/GenBank/DDBJ databases">
        <authorList>
            <person name="Voronina O.L."/>
            <person name="Kunda M.S."/>
            <person name="Ryzhova N."/>
            <person name="Aksenova E.I."/>
        </authorList>
    </citation>
    <scope>NUCLEOTIDE SEQUENCE</scope>
    <source>
        <strain evidence="2">SCCH136:Ach223948</strain>
    </source>
</reference>
<dbReference type="InterPro" id="IPR027275">
    <property type="entry name" value="PRC-brl_dom"/>
</dbReference>
<dbReference type="KEGG" id="axx:ERS451415_05246"/>
<accession>A0A0D6IKC2</accession>
<dbReference type="RefSeq" id="WP_006386033.1">
    <property type="nucleotide sequence ID" value="NZ_CABIYZ010000002.1"/>
</dbReference>
<dbReference type="AlphaFoldDB" id="A0A0D6IKC2"/>
<dbReference type="GeneID" id="75279085"/>
<feature type="domain" description="PRC-barrel" evidence="1">
    <location>
        <begin position="21"/>
        <end position="98"/>
    </location>
</feature>
<dbReference type="Gene3D" id="2.30.30.240">
    <property type="entry name" value="PRC-barrel domain"/>
    <property type="match status" value="1"/>
</dbReference>
<sequence>MEQQSNIVGGPKSKALGPGPEVMAASTLEGNDVYNAAGESLGDIKAIMLDVPRGRVAYAVLARGGVLGMGEKLFAIPWAALTLDTDRKCFVLNVDKETLKDAPGFDKDNWPSMADETWARDVHKYYNQDVYW</sequence>
<proteinExistence type="predicted"/>
<name>A0A0D6IKC2_ALCXX</name>
<evidence type="ECO:0000313" key="3">
    <source>
        <dbReference type="Proteomes" id="UP001141992"/>
    </source>
</evidence>
<gene>
    <name evidence="2" type="ORF">O9570_17650</name>
</gene>
<dbReference type="SUPFAM" id="SSF50346">
    <property type="entry name" value="PRC-barrel domain"/>
    <property type="match status" value="1"/>
</dbReference>
<evidence type="ECO:0000259" key="1">
    <source>
        <dbReference type="Pfam" id="PF05239"/>
    </source>
</evidence>
<dbReference type="Pfam" id="PF05239">
    <property type="entry name" value="PRC"/>
    <property type="match status" value="1"/>
</dbReference>
<dbReference type="PANTHER" id="PTHR36505">
    <property type="entry name" value="BLR1072 PROTEIN"/>
    <property type="match status" value="1"/>
</dbReference>